<dbReference type="Pfam" id="PF08485">
    <property type="entry name" value="Polysacc_syn_2C"/>
    <property type="match status" value="1"/>
</dbReference>
<dbReference type="EMBL" id="CAFBOO010000008">
    <property type="protein sequence ID" value="CAB4989125.1"/>
    <property type="molecule type" value="Genomic_DNA"/>
</dbReference>
<organism evidence="11">
    <name type="scientific">freshwater metagenome</name>
    <dbReference type="NCBI Taxonomy" id="449393"/>
    <lineage>
        <taxon>unclassified sequences</taxon>
        <taxon>metagenomes</taxon>
        <taxon>ecological metagenomes</taxon>
    </lineage>
</organism>
<dbReference type="Gene3D" id="3.40.50.720">
    <property type="entry name" value="NAD(P)-binding Rossmann-like Domain"/>
    <property type="match status" value="1"/>
</dbReference>
<dbReference type="PANTHER" id="PTHR43318:SF2">
    <property type="entry name" value="UDP-N-ACETYLGLUCOSAMINE 4,6-DEHYDRATASE (INVERTING)"/>
    <property type="match status" value="1"/>
</dbReference>
<proteinExistence type="inferred from homology"/>
<feature type="domain" description="Polysaccharide biosynthesis protein CapD-like" evidence="9">
    <location>
        <begin position="8"/>
        <end position="280"/>
    </location>
</feature>
<dbReference type="Pfam" id="PF02719">
    <property type="entry name" value="Polysacc_synt_2"/>
    <property type="match status" value="1"/>
</dbReference>
<comment type="similarity">
    <text evidence="2">Belongs to the polysaccharide synthase family.</text>
</comment>
<dbReference type="EMBL" id="CAFBPO010000008">
    <property type="protein sequence ID" value="CAB5021142.1"/>
    <property type="molecule type" value="Genomic_DNA"/>
</dbReference>
<dbReference type="InterPro" id="IPR013692">
    <property type="entry name" value="CapD_C"/>
</dbReference>
<evidence type="ECO:0000256" key="4">
    <source>
        <dbReference type="ARBA" id="ARBA00018569"/>
    </source>
</evidence>
<protein>
    <recommendedName>
        <fullName evidence="4">UDP-glucose 4-epimerase</fullName>
        <ecNumber evidence="3">5.1.3.2</ecNumber>
    </recommendedName>
    <alternativeName>
        <fullName evidence="8">Galactowaldenase</fullName>
    </alternativeName>
    <alternativeName>
        <fullName evidence="7">UDP-galactose 4-epimerase</fullName>
    </alternativeName>
</protein>
<evidence type="ECO:0000313" key="14">
    <source>
        <dbReference type="EMBL" id="CAB5073491.1"/>
    </source>
</evidence>
<gene>
    <name evidence="11" type="ORF">UFOPK2850_00859</name>
    <name evidence="12" type="ORF">UFOPK3982_01028</name>
    <name evidence="13" type="ORF">UFOPK4120_00859</name>
    <name evidence="14" type="ORF">UFOPK4404_00876</name>
</gene>
<dbReference type="InterPro" id="IPR036291">
    <property type="entry name" value="NAD(P)-bd_dom_sf"/>
</dbReference>
<evidence type="ECO:0000256" key="8">
    <source>
        <dbReference type="ARBA" id="ARBA00033067"/>
    </source>
</evidence>
<dbReference type="EMBL" id="CAFBQY010000008">
    <property type="protein sequence ID" value="CAB5073491.1"/>
    <property type="molecule type" value="Genomic_DNA"/>
</dbReference>
<comment type="catalytic activity">
    <reaction evidence="1">
        <text>UDP-alpha-D-glucose = UDP-alpha-D-galactose</text>
        <dbReference type="Rhea" id="RHEA:22168"/>
        <dbReference type="ChEBI" id="CHEBI:58885"/>
        <dbReference type="ChEBI" id="CHEBI:66914"/>
        <dbReference type="EC" id="5.1.3.2"/>
    </reaction>
</comment>
<evidence type="ECO:0000259" key="9">
    <source>
        <dbReference type="Pfam" id="PF02719"/>
    </source>
</evidence>
<dbReference type="GO" id="GO:0003978">
    <property type="term" value="F:UDP-glucose 4-epimerase activity"/>
    <property type="evidence" value="ECO:0007669"/>
    <property type="project" value="UniProtKB-EC"/>
</dbReference>
<dbReference type="SUPFAM" id="SSF51735">
    <property type="entry name" value="NAD(P)-binding Rossmann-fold domains"/>
    <property type="match status" value="1"/>
</dbReference>
<evidence type="ECO:0000256" key="5">
    <source>
        <dbReference type="ARBA" id="ARBA00022985"/>
    </source>
</evidence>
<evidence type="ECO:0000256" key="3">
    <source>
        <dbReference type="ARBA" id="ARBA00013189"/>
    </source>
</evidence>
<evidence type="ECO:0000256" key="1">
    <source>
        <dbReference type="ARBA" id="ARBA00000083"/>
    </source>
</evidence>
<evidence type="ECO:0000259" key="10">
    <source>
        <dbReference type="Pfam" id="PF08485"/>
    </source>
</evidence>
<evidence type="ECO:0000313" key="11">
    <source>
        <dbReference type="EMBL" id="CAB4757297.1"/>
    </source>
</evidence>
<dbReference type="InterPro" id="IPR003869">
    <property type="entry name" value="Polysac_CapD-like"/>
</dbReference>
<evidence type="ECO:0000256" key="6">
    <source>
        <dbReference type="ARBA" id="ARBA00023235"/>
    </source>
</evidence>
<sequence length="329" mass="36634">MLKGKSFLITGGTGSFGHTLVNKLLGTDIREVVVFSRDEAKQHFMRQEISDPRLRFILGDIRNYESVLRALYGVDYIFHAAALKQVPASEAFPWEFVQTNVKGSHNLLRAITNSNVTNSVFLSTDKAVYPLNVMGMTKALMEKLVRSDDYSSGSTSVITRYGNVIGSRGSVIPQFIESIKNHSYVTITDPIMTRFMMSLDESVDLVLFALANGSDGDLFVQKSPAATVETIVGALSLLLKQAQVEMKIIGVRPGEKIHETLLTAEERSLAIEHEKYFQVKKRTHHNDLLAFEGQSEQLEYTSANTEILSVEQLSELLMKIPMVASAIRQ</sequence>
<feature type="domain" description="UDP-glucose 4-epimerase CapD C-terminal" evidence="10">
    <location>
        <begin position="295"/>
        <end position="323"/>
    </location>
</feature>
<evidence type="ECO:0000313" key="12">
    <source>
        <dbReference type="EMBL" id="CAB4989125.1"/>
    </source>
</evidence>
<dbReference type="InterPro" id="IPR051203">
    <property type="entry name" value="Polysaccharide_Synthase-Rel"/>
</dbReference>
<keyword evidence="6" id="KW-0413">Isomerase</keyword>
<dbReference type="GO" id="GO:0009103">
    <property type="term" value="P:lipopolysaccharide biosynthetic process"/>
    <property type="evidence" value="ECO:0007669"/>
    <property type="project" value="UniProtKB-KW"/>
</dbReference>
<reference evidence="11" key="1">
    <citation type="submission" date="2020-05" db="EMBL/GenBank/DDBJ databases">
        <authorList>
            <person name="Chiriac C."/>
            <person name="Salcher M."/>
            <person name="Ghai R."/>
            <person name="Kavagutti S V."/>
        </authorList>
    </citation>
    <scope>NUCLEOTIDE SEQUENCE</scope>
</reference>
<evidence type="ECO:0000256" key="2">
    <source>
        <dbReference type="ARBA" id="ARBA00007430"/>
    </source>
</evidence>
<evidence type="ECO:0000256" key="7">
    <source>
        <dbReference type="ARBA" id="ARBA00031367"/>
    </source>
</evidence>
<dbReference type="AlphaFoldDB" id="A0A6J6UFH6"/>
<dbReference type="CDD" id="cd05237">
    <property type="entry name" value="UDP_invert_4-6DH_SDR_e"/>
    <property type="match status" value="1"/>
</dbReference>
<name>A0A6J6UFH6_9ZZZZ</name>
<accession>A0A6J6UFH6</accession>
<keyword evidence="5" id="KW-0448">Lipopolysaccharide biosynthesis</keyword>
<dbReference type="EC" id="5.1.3.2" evidence="3"/>
<dbReference type="PANTHER" id="PTHR43318">
    <property type="entry name" value="UDP-N-ACETYLGLUCOSAMINE 4,6-DEHYDRATASE"/>
    <property type="match status" value="1"/>
</dbReference>
<evidence type="ECO:0000313" key="13">
    <source>
        <dbReference type="EMBL" id="CAB5021142.1"/>
    </source>
</evidence>
<dbReference type="EMBL" id="CAEZZH010000009">
    <property type="protein sequence ID" value="CAB4757297.1"/>
    <property type="molecule type" value="Genomic_DNA"/>
</dbReference>